<accession>A0A562I768</accession>
<keyword evidence="4" id="KW-1185">Reference proteome</keyword>
<feature type="compositionally biased region" description="Low complexity" evidence="1">
    <location>
        <begin position="81"/>
        <end position="118"/>
    </location>
</feature>
<evidence type="ECO:0000256" key="2">
    <source>
        <dbReference type="SAM" id="Phobius"/>
    </source>
</evidence>
<keyword evidence="2" id="KW-0472">Membrane</keyword>
<reference evidence="3 4" key="1">
    <citation type="submission" date="2019-07" db="EMBL/GenBank/DDBJ databases">
        <title>R&amp;d 2014.</title>
        <authorList>
            <person name="Klenk H.-P."/>
        </authorList>
    </citation>
    <scope>NUCLEOTIDE SEQUENCE [LARGE SCALE GENOMIC DNA]</scope>
    <source>
        <strain evidence="3 4">DSM 43868</strain>
    </source>
</reference>
<sequence>MKAHRTDLVSLVFALLFLGLAAWWLAAQLLGLALPPVGWFLAGGLILVGVLGLVGALRAGRDDRKATAGQGTPDTAPGATDVDAAVTGPGADAPTTGAGPVPADEWPTAAVADTGTAAAEDRPLGDGYDPARWSPADPLDDDPATPGGRSPAGPERADG</sequence>
<keyword evidence="2" id="KW-1133">Transmembrane helix</keyword>
<feature type="transmembrane region" description="Helical" evidence="2">
    <location>
        <begin position="37"/>
        <end position="57"/>
    </location>
</feature>
<evidence type="ECO:0000256" key="1">
    <source>
        <dbReference type="SAM" id="MobiDB-lite"/>
    </source>
</evidence>
<protein>
    <submittedName>
        <fullName evidence="3">Uncharacterized protein</fullName>
    </submittedName>
</protein>
<evidence type="ECO:0000313" key="4">
    <source>
        <dbReference type="Proteomes" id="UP000319825"/>
    </source>
</evidence>
<dbReference type="EMBL" id="VLKE01000001">
    <property type="protein sequence ID" value="TWH66514.1"/>
    <property type="molecule type" value="Genomic_DNA"/>
</dbReference>
<name>A0A562I768_MICOL</name>
<dbReference type="AlphaFoldDB" id="A0A562I768"/>
<feature type="region of interest" description="Disordered" evidence="1">
    <location>
        <begin position="62"/>
        <end position="159"/>
    </location>
</feature>
<proteinExistence type="predicted"/>
<dbReference type="Proteomes" id="UP000319825">
    <property type="component" value="Unassembled WGS sequence"/>
</dbReference>
<comment type="caution">
    <text evidence="3">The sequence shown here is derived from an EMBL/GenBank/DDBJ whole genome shotgun (WGS) entry which is preliminary data.</text>
</comment>
<evidence type="ECO:0000313" key="3">
    <source>
        <dbReference type="EMBL" id="TWH66514.1"/>
    </source>
</evidence>
<organism evidence="3 4">
    <name type="scientific">Micromonospora olivasterospora</name>
    <dbReference type="NCBI Taxonomy" id="1880"/>
    <lineage>
        <taxon>Bacteria</taxon>
        <taxon>Bacillati</taxon>
        <taxon>Actinomycetota</taxon>
        <taxon>Actinomycetes</taxon>
        <taxon>Micromonosporales</taxon>
        <taxon>Micromonosporaceae</taxon>
        <taxon>Micromonospora</taxon>
    </lineage>
</organism>
<gene>
    <name evidence="3" type="ORF">JD77_01468</name>
</gene>
<keyword evidence="2" id="KW-0812">Transmembrane</keyword>